<evidence type="ECO:0000313" key="2">
    <source>
        <dbReference type="Proteomes" id="UP000732298"/>
    </source>
</evidence>
<sequence length="109" mass="11943">MSEYLITKPLMIAAALLSVLLLFLAVSKAGLIAESIKEEYTTEGKDAFVSTAKKACEACQKQDCTIIKYRTEEPVSAQDLGDNFEVEGSIQGEGLAKIIRREKCVAKRI</sequence>
<dbReference type="AlphaFoldDB" id="A0A8T3YK66"/>
<dbReference type="EMBL" id="JACQPB010000052">
    <property type="protein sequence ID" value="MBI4210924.1"/>
    <property type="molecule type" value="Genomic_DNA"/>
</dbReference>
<comment type="caution">
    <text evidence="1">The sequence shown here is derived from an EMBL/GenBank/DDBJ whole genome shotgun (WGS) entry which is preliminary data.</text>
</comment>
<name>A0A8T3YK66_9ARCH</name>
<reference evidence="1" key="1">
    <citation type="submission" date="2020-07" db="EMBL/GenBank/DDBJ databases">
        <title>Huge and variable diversity of episymbiotic CPR bacteria and DPANN archaea in groundwater ecosystems.</title>
        <authorList>
            <person name="He C.Y."/>
            <person name="Keren R."/>
            <person name="Whittaker M."/>
            <person name="Farag I.F."/>
            <person name="Doudna J."/>
            <person name="Cate J.H.D."/>
            <person name="Banfield J.F."/>
        </authorList>
    </citation>
    <scope>NUCLEOTIDE SEQUENCE</scope>
    <source>
        <strain evidence="1">NC_groundwater_1296_Ag_S-0.2um_52_80</strain>
    </source>
</reference>
<gene>
    <name evidence="1" type="ORF">HY544_05490</name>
</gene>
<organism evidence="1 2">
    <name type="scientific">Candidatus Iainarchaeum sp</name>
    <dbReference type="NCBI Taxonomy" id="3101447"/>
    <lineage>
        <taxon>Archaea</taxon>
        <taxon>Candidatus Iainarchaeota</taxon>
        <taxon>Candidatus Iainarchaeia</taxon>
        <taxon>Candidatus Iainarchaeales</taxon>
        <taxon>Candidatus Iainarchaeaceae</taxon>
        <taxon>Candidatus Iainarchaeum</taxon>
    </lineage>
</organism>
<accession>A0A8T3YK66</accession>
<proteinExistence type="predicted"/>
<evidence type="ECO:0000313" key="1">
    <source>
        <dbReference type="EMBL" id="MBI4210924.1"/>
    </source>
</evidence>
<protein>
    <submittedName>
        <fullName evidence="1">Uncharacterized protein</fullName>
    </submittedName>
</protein>
<dbReference type="Proteomes" id="UP000732298">
    <property type="component" value="Unassembled WGS sequence"/>
</dbReference>